<gene>
    <name evidence="2" type="ORF">OBBRIDRAFT_829567</name>
</gene>
<sequence>MISLNKTTLQLEQEGTVDLETIIPVPEGVRRINMLPRSLHRETGRRFNLADPYTSSHACNVYTDAGGSSLVQQEREFQLMYCPSTVCFGNFGRITIDEMGRTVSEIVGYPDWMITQPGGLPLCIWNLILGNIDSSGTLAAVGLTCKLFACLAEQIQSCQKRLIQCGTHTTIYEYTLLRRLLEPDLIQPFVMSPKPAALRLLYSSSYVAAKITQLNAVVDVTQYGECRSMFVIKPTYRDTFILTQRIFRCTTRPGGLPFDIWNLILEQIQDVRAFRCCASTCSILKYQAGQMQARLIDPYQEAYSQGKFLKIIGLRKNVFIVSLANHFLYHVRIPASRLTTFILEFCGKLTALRTLHVSGTSGTLFSLRSIFFKAASRFRGVTELVLEDVCFWSLADCVRLVSAFPGLRNLTMNNVSWRRTQDRGSADESFTRSLCLNEIVIFSYTVPSHTSFLLTNSLLKNIQSLILHPLPIETSLAGVQVSLGPNGSSYWPRAVKIIRADVDVAIPEEWYWDSFGLLDGLLSCQAVCCAFPRQTPCAPDGRPVPILIRKPWCELAFNDTCVQFGEFPSPHPVWPTVDQRSYHPYHQVSAGSSVVRSVPHMERRTLRPAGTTQRSSYVASIANVPRLGDGLTAGRGTLIRRTVQRSNDETAGRDALTSKKRSPKGDPWTLGQQNAGSASYNRRASTRGWVGDDSLSAVESRRVSRGEHQHFIERGTGRTP</sequence>
<dbReference type="Proteomes" id="UP000250043">
    <property type="component" value="Unassembled WGS sequence"/>
</dbReference>
<name>A0A8E2DEU5_9APHY</name>
<evidence type="ECO:0000256" key="1">
    <source>
        <dbReference type="SAM" id="MobiDB-lite"/>
    </source>
</evidence>
<reference evidence="2 3" key="1">
    <citation type="submission" date="2016-07" db="EMBL/GenBank/DDBJ databases">
        <title>Draft genome of the white-rot fungus Obba rivulosa 3A-2.</title>
        <authorList>
            <consortium name="DOE Joint Genome Institute"/>
            <person name="Miettinen O."/>
            <person name="Riley R."/>
            <person name="Acob R."/>
            <person name="Barry K."/>
            <person name="Cullen D."/>
            <person name="De Vries R."/>
            <person name="Hainaut M."/>
            <person name="Hatakka A."/>
            <person name="Henrissat B."/>
            <person name="Hilden K."/>
            <person name="Kuo R."/>
            <person name="Labutti K."/>
            <person name="Lipzen A."/>
            <person name="Makela M.R."/>
            <person name="Sandor L."/>
            <person name="Spatafora J.W."/>
            <person name="Grigoriev I.V."/>
            <person name="Hibbett D.S."/>
        </authorList>
    </citation>
    <scope>NUCLEOTIDE SEQUENCE [LARGE SCALE GENOMIC DNA]</scope>
    <source>
        <strain evidence="2 3">3A-2</strain>
    </source>
</reference>
<keyword evidence="3" id="KW-1185">Reference proteome</keyword>
<dbReference type="EMBL" id="KV722695">
    <property type="protein sequence ID" value="OCH84281.1"/>
    <property type="molecule type" value="Genomic_DNA"/>
</dbReference>
<dbReference type="AlphaFoldDB" id="A0A8E2DEU5"/>
<evidence type="ECO:0000313" key="2">
    <source>
        <dbReference type="EMBL" id="OCH84281.1"/>
    </source>
</evidence>
<dbReference type="SUPFAM" id="SSF52047">
    <property type="entry name" value="RNI-like"/>
    <property type="match status" value="1"/>
</dbReference>
<feature type="region of interest" description="Disordered" evidence="1">
    <location>
        <begin position="643"/>
        <end position="720"/>
    </location>
</feature>
<feature type="compositionally biased region" description="Polar residues" evidence="1">
    <location>
        <begin position="670"/>
        <end position="683"/>
    </location>
</feature>
<evidence type="ECO:0000313" key="3">
    <source>
        <dbReference type="Proteomes" id="UP000250043"/>
    </source>
</evidence>
<protein>
    <recommendedName>
        <fullName evidence="4">F-box domain-containing protein</fullName>
    </recommendedName>
</protein>
<accession>A0A8E2DEU5</accession>
<proteinExistence type="predicted"/>
<organism evidence="2 3">
    <name type="scientific">Obba rivulosa</name>
    <dbReference type="NCBI Taxonomy" id="1052685"/>
    <lineage>
        <taxon>Eukaryota</taxon>
        <taxon>Fungi</taxon>
        <taxon>Dikarya</taxon>
        <taxon>Basidiomycota</taxon>
        <taxon>Agaricomycotina</taxon>
        <taxon>Agaricomycetes</taxon>
        <taxon>Polyporales</taxon>
        <taxon>Gelatoporiaceae</taxon>
        <taxon>Obba</taxon>
    </lineage>
</organism>
<feature type="compositionally biased region" description="Basic and acidic residues" evidence="1">
    <location>
        <begin position="699"/>
        <end position="720"/>
    </location>
</feature>
<evidence type="ECO:0008006" key="4">
    <source>
        <dbReference type="Google" id="ProtNLM"/>
    </source>
</evidence>